<evidence type="ECO:0000313" key="2">
    <source>
        <dbReference type="EMBL" id="MEL1243882.1"/>
    </source>
</evidence>
<comment type="caution">
    <text evidence="2">The sequence shown here is derived from an EMBL/GenBank/DDBJ whole genome shotgun (WGS) entry which is preliminary data.</text>
</comment>
<organism evidence="2 3">
    <name type="scientific">Flavobacterium arundinis</name>
    <dbReference type="NCBI Taxonomy" id="3139143"/>
    <lineage>
        <taxon>Bacteria</taxon>
        <taxon>Pseudomonadati</taxon>
        <taxon>Bacteroidota</taxon>
        <taxon>Flavobacteriia</taxon>
        <taxon>Flavobacteriales</taxon>
        <taxon>Flavobacteriaceae</taxon>
        <taxon>Flavobacterium</taxon>
    </lineage>
</organism>
<feature type="signal peptide" evidence="1">
    <location>
        <begin position="1"/>
        <end position="23"/>
    </location>
</feature>
<dbReference type="RefSeq" id="WP_341696198.1">
    <property type="nucleotide sequence ID" value="NZ_JBBYHR010000003.1"/>
</dbReference>
<feature type="chain" id="PRO_5047417602" evidence="1">
    <location>
        <begin position="24"/>
        <end position="296"/>
    </location>
</feature>
<evidence type="ECO:0000256" key="1">
    <source>
        <dbReference type="SAM" id="SignalP"/>
    </source>
</evidence>
<accession>A0ABU9HVD6</accession>
<dbReference type="Pfam" id="PF13595">
    <property type="entry name" value="DUF4138"/>
    <property type="match status" value="1"/>
</dbReference>
<proteinExistence type="predicted"/>
<reference evidence="2 3" key="1">
    <citation type="submission" date="2024-04" db="EMBL/GenBank/DDBJ databases">
        <title>Flavobacterium sp. DGU11 16S ribosomal RNA gene Genome sequencing and assembly.</title>
        <authorList>
            <person name="Park S."/>
        </authorList>
    </citation>
    <scope>NUCLEOTIDE SEQUENCE [LARGE SCALE GENOMIC DNA]</scope>
    <source>
        <strain evidence="2 3">DGU11</strain>
    </source>
</reference>
<dbReference type="EMBL" id="JBBYHR010000003">
    <property type="protein sequence ID" value="MEL1243882.1"/>
    <property type="molecule type" value="Genomic_DNA"/>
</dbReference>
<dbReference type="Proteomes" id="UP001464555">
    <property type="component" value="Unassembled WGS sequence"/>
</dbReference>
<dbReference type="InterPro" id="IPR022298">
    <property type="entry name" value="Conjug_transposon_TraN"/>
</dbReference>
<sequence>MKIQQFTIAMLVLLCGIAHNTLAQVHPDEVIALGKVEPYAIEVTYEKTSHIIFPSGIRYVDLGSDNIVAGKAEDADNVLRVKAAVAGFQTESNFSVITEDGQFYSFDVCYSDHPMVMSHNLSKGMRSSSRDKAADIRFEALGTTPATLTGLLMESLYNKDERQLKVKSEGYGIALSLRGIYIHGGKYYFHIQTENTTHVPFTPDFIRFAIVDRKVAKRTVVQERTLEPLRLYKPLLTVAGNSKERNVYLLDVFTLTKGQVLEIEMVEKNGGRGQRLKVRNADLLKAEPLTKLRLKF</sequence>
<dbReference type="NCBIfam" id="TIGR03780">
    <property type="entry name" value="Bac_Flav_CT_N"/>
    <property type="match status" value="1"/>
</dbReference>
<keyword evidence="1" id="KW-0732">Signal</keyword>
<protein>
    <submittedName>
        <fullName evidence="2">Conjugative transposon protein TraN</fullName>
    </submittedName>
</protein>
<keyword evidence="3" id="KW-1185">Reference proteome</keyword>
<name>A0ABU9HVD6_9FLAO</name>
<evidence type="ECO:0000313" key="3">
    <source>
        <dbReference type="Proteomes" id="UP001464555"/>
    </source>
</evidence>
<gene>
    <name evidence="2" type="primary">traN</name>
    <name evidence="2" type="ORF">AAEO56_06370</name>
</gene>